<dbReference type="Proteomes" id="UP000786811">
    <property type="component" value="Unassembled WGS sequence"/>
</dbReference>
<gene>
    <name evidence="9" type="ORF">HICCMSTLAB_LOCUS6331</name>
</gene>
<dbReference type="GO" id="GO:0007635">
    <property type="term" value="P:chemosensory behavior"/>
    <property type="evidence" value="ECO:0007669"/>
    <property type="project" value="TreeGrafter"/>
</dbReference>
<reference evidence="9" key="1">
    <citation type="submission" date="2021-04" db="EMBL/GenBank/DDBJ databases">
        <authorList>
            <person name="Chebbi M.A.C M."/>
        </authorList>
    </citation>
    <scope>NUCLEOTIDE SEQUENCE</scope>
</reference>
<accession>A0A8J2MLH3</accession>
<dbReference type="GO" id="GO:0008049">
    <property type="term" value="P:male courtship behavior"/>
    <property type="evidence" value="ECO:0007669"/>
    <property type="project" value="TreeGrafter"/>
</dbReference>
<dbReference type="OrthoDB" id="10292962at2759"/>
<name>A0A8J2MLH3_COTCN</name>
<evidence type="ECO:0000313" key="9">
    <source>
        <dbReference type="EMBL" id="CAG5092709.1"/>
    </source>
</evidence>
<dbReference type="EMBL" id="CAJNRD030001120">
    <property type="protein sequence ID" value="CAG5092709.1"/>
    <property type="molecule type" value="Genomic_DNA"/>
</dbReference>
<comment type="similarity">
    <text evidence="8">Belongs to the insect chemoreceptor superfamily. Gustatory receptor (GR) family.</text>
</comment>
<evidence type="ECO:0000256" key="2">
    <source>
        <dbReference type="ARBA" id="ARBA00022475"/>
    </source>
</evidence>
<dbReference type="GO" id="GO:0007165">
    <property type="term" value="P:signal transduction"/>
    <property type="evidence" value="ECO:0007669"/>
    <property type="project" value="UniProtKB-KW"/>
</dbReference>
<evidence type="ECO:0000256" key="1">
    <source>
        <dbReference type="ARBA" id="ARBA00004651"/>
    </source>
</evidence>
<comment type="subcellular location">
    <subcellularLocation>
        <location evidence="1 8">Cell membrane</location>
        <topology evidence="1 8">Multi-pass membrane protein</topology>
    </subcellularLocation>
</comment>
<dbReference type="PANTHER" id="PTHR21143">
    <property type="entry name" value="INVERTEBRATE GUSTATORY RECEPTOR"/>
    <property type="match status" value="1"/>
</dbReference>
<keyword evidence="2 8" id="KW-1003">Cell membrane</keyword>
<feature type="transmembrane region" description="Helical" evidence="8">
    <location>
        <begin position="141"/>
        <end position="163"/>
    </location>
</feature>
<dbReference type="GO" id="GO:0005886">
    <property type="term" value="C:plasma membrane"/>
    <property type="evidence" value="ECO:0007669"/>
    <property type="project" value="UniProtKB-SubCell"/>
</dbReference>
<keyword evidence="5 8" id="KW-0472">Membrane</keyword>
<keyword evidence="4 8" id="KW-1133">Transmembrane helix</keyword>
<organism evidence="9 10">
    <name type="scientific">Cotesia congregata</name>
    <name type="common">Parasitoid wasp</name>
    <name type="synonym">Apanteles congregatus</name>
    <dbReference type="NCBI Taxonomy" id="51543"/>
    <lineage>
        <taxon>Eukaryota</taxon>
        <taxon>Metazoa</taxon>
        <taxon>Ecdysozoa</taxon>
        <taxon>Arthropoda</taxon>
        <taxon>Hexapoda</taxon>
        <taxon>Insecta</taxon>
        <taxon>Pterygota</taxon>
        <taxon>Neoptera</taxon>
        <taxon>Endopterygota</taxon>
        <taxon>Hymenoptera</taxon>
        <taxon>Apocrita</taxon>
        <taxon>Ichneumonoidea</taxon>
        <taxon>Braconidae</taxon>
        <taxon>Microgastrinae</taxon>
        <taxon>Cotesia</taxon>
    </lineage>
</organism>
<evidence type="ECO:0000313" key="10">
    <source>
        <dbReference type="Proteomes" id="UP000786811"/>
    </source>
</evidence>
<dbReference type="PANTHER" id="PTHR21143:SF133">
    <property type="entry name" value="GUSTATORY AND PHEROMONE RECEPTOR 32A-RELATED"/>
    <property type="match status" value="1"/>
</dbReference>
<proteinExistence type="inferred from homology"/>
<feature type="transmembrane region" description="Helical" evidence="8">
    <location>
        <begin position="295"/>
        <end position="317"/>
    </location>
</feature>
<keyword evidence="3 8" id="KW-0812">Transmembrane</keyword>
<keyword evidence="6 8" id="KW-0675">Receptor</keyword>
<dbReference type="GO" id="GO:0030425">
    <property type="term" value="C:dendrite"/>
    <property type="evidence" value="ECO:0007669"/>
    <property type="project" value="TreeGrafter"/>
</dbReference>
<dbReference type="GO" id="GO:0030424">
    <property type="term" value="C:axon"/>
    <property type="evidence" value="ECO:0007669"/>
    <property type="project" value="TreeGrafter"/>
</dbReference>
<feature type="transmembrane region" description="Helical" evidence="8">
    <location>
        <begin position="175"/>
        <end position="196"/>
    </location>
</feature>
<feature type="transmembrane region" description="Helical" evidence="8">
    <location>
        <begin position="255"/>
        <end position="275"/>
    </location>
</feature>
<sequence>MKFTCNIFISEIQLYRVLLKFFKILGLAPFNVHLIPSAQNKKEQQFDINYTYSFEESVYDFILSVCLLFKIIYDFVHQHFENPYQHLYDIVNNFSLMMIITSYCLKQQLSVKIITNLTYLETELACKSWDYSFKITSVKKYCIAITIFFTINFIAIIVFHALWSTNQTIETYITLSSLFITEVCVIQYASVMIYLYQRLKTLNSSLLVFANNNNGFDYLGLWTNSIRNNITNQKLIFLRQAHRLLYNCLCDTTKFYSVPILFAVLSNFPILLLSVELLIRTKFTSEELFNMGLHYFGTGLLIVFSLVPISILCFFVTKIITEMKRTKDNVSKIITVRSSDDSFKDELEKFYIELLHANYNITACGFFKIDNSLLSLIFTGIIVYCFTVNIKQAHQEENEGFLLSSFISII</sequence>
<evidence type="ECO:0000256" key="6">
    <source>
        <dbReference type="ARBA" id="ARBA00023170"/>
    </source>
</evidence>
<evidence type="ECO:0000256" key="8">
    <source>
        <dbReference type="RuleBase" id="RU363108"/>
    </source>
</evidence>
<dbReference type="Pfam" id="PF08395">
    <property type="entry name" value="7tm_7"/>
    <property type="match status" value="1"/>
</dbReference>
<dbReference type="AlphaFoldDB" id="A0A8J2MLH3"/>
<comment type="caution">
    <text evidence="9">The sequence shown here is derived from an EMBL/GenBank/DDBJ whole genome shotgun (WGS) entry which is preliminary data.</text>
</comment>
<keyword evidence="10" id="KW-1185">Reference proteome</keyword>
<keyword evidence="7 8" id="KW-0807">Transducer</keyword>
<evidence type="ECO:0000256" key="7">
    <source>
        <dbReference type="ARBA" id="ARBA00023224"/>
    </source>
</evidence>
<dbReference type="GO" id="GO:0043025">
    <property type="term" value="C:neuronal cell body"/>
    <property type="evidence" value="ECO:0007669"/>
    <property type="project" value="TreeGrafter"/>
</dbReference>
<evidence type="ECO:0000256" key="4">
    <source>
        <dbReference type="ARBA" id="ARBA00022989"/>
    </source>
</evidence>
<comment type="function">
    <text evidence="8">Gustatory receptor which mediates acceptance or avoidance behavior, depending on its substrates.</text>
</comment>
<dbReference type="GO" id="GO:0050909">
    <property type="term" value="P:sensory perception of taste"/>
    <property type="evidence" value="ECO:0007669"/>
    <property type="project" value="InterPro"/>
</dbReference>
<protein>
    <recommendedName>
        <fullName evidence="8">Gustatory receptor</fullName>
    </recommendedName>
</protein>
<evidence type="ECO:0000256" key="3">
    <source>
        <dbReference type="ARBA" id="ARBA00022692"/>
    </source>
</evidence>
<comment type="caution">
    <text evidence="8">Lacks conserved residue(s) required for the propagation of feature annotation.</text>
</comment>
<dbReference type="InterPro" id="IPR013604">
    <property type="entry name" value="7TM_chemorcpt"/>
</dbReference>
<evidence type="ECO:0000256" key="5">
    <source>
        <dbReference type="ARBA" id="ARBA00023136"/>
    </source>
</evidence>